<feature type="disulfide bond" evidence="5">
    <location>
        <begin position="99"/>
        <end position="106"/>
    </location>
</feature>
<protein>
    <recommendedName>
        <fullName evidence="6">Thyroglobulin type-1 domain-containing protein</fullName>
    </recommendedName>
</protein>
<dbReference type="PANTHER" id="PTHR12352:SF25">
    <property type="entry name" value="SPARC_OSTEONECTIN, CWCV AND KAZAL LIKE DOMAINS PROTEOGLYCAN 1"/>
    <property type="match status" value="1"/>
</dbReference>
<keyword evidence="4 5" id="KW-1015">Disulfide bond</keyword>
<dbReference type="PROSITE" id="PS00484">
    <property type="entry name" value="THYROGLOBULIN_1_1"/>
    <property type="match status" value="1"/>
</dbReference>
<dbReference type="Pfam" id="PF00086">
    <property type="entry name" value="Thyroglobulin_1"/>
    <property type="match status" value="1"/>
</dbReference>
<accession>A0AAE1Q7I2</accession>
<organism evidence="7 8">
    <name type="scientific">Petrolisthes manimaculis</name>
    <dbReference type="NCBI Taxonomy" id="1843537"/>
    <lineage>
        <taxon>Eukaryota</taxon>
        <taxon>Metazoa</taxon>
        <taxon>Ecdysozoa</taxon>
        <taxon>Arthropoda</taxon>
        <taxon>Crustacea</taxon>
        <taxon>Multicrustacea</taxon>
        <taxon>Malacostraca</taxon>
        <taxon>Eumalacostraca</taxon>
        <taxon>Eucarida</taxon>
        <taxon>Decapoda</taxon>
        <taxon>Pleocyemata</taxon>
        <taxon>Anomura</taxon>
        <taxon>Galatheoidea</taxon>
        <taxon>Porcellanidae</taxon>
        <taxon>Petrolisthes</taxon>
    </lineage>
</organism>
<name>A0AAE1Q7I2_9EUCA</name>
<feature type="domain" description="Thyroglobulin type-1" evidence="6">
    <location>
        <begin position="67"/>
        <end position="127"/>
    </location>
</feature>
<dbReference type="SMART" id="SM00211">
    <property type="entry name" value="TY"/>
    <property type="match status" value="1"/>
</dbReference>
<reference evidence="7" key="1">
    <citation type="submission" date="2023-11" db="EMBL/GenBank/DDBJ databases">
        <title>Genome assemblies of two species of porcelain crab, Petrolisthes cinctipes and Petrolisthes manimaculis (Anomura: Porcellanidae).</title>
        <authorList>
            <person name="Angst P."/>
        </authorList>
    </citation>
    <scope>NUCLEOTIDE SEQUENCE</scope>
    <source>
        <strain evidence="7">PB745_02</strain>
        <tissue evidence="7">Gill</tissue>
    </source>
</reference>
<comment type="caution">
    <text evidence="5">Lacks conserved residue(s) required for the propagation of feature annotation.</text>
</comment>
<dbReference type="PROSITE" id="PS51162">
    <property type="entry name" value="THYROGLOBULIN_1_2"/>
    <property type="match status" value="1"/>
</dbReference>
<dbReference type="InterPro" id="IPR051950">
    <property type="entry name" value="Dev_reg/Prot_inhib"/>
</dbReference>
<comment type="subcellular location">
    <subcellularLocation>
        <location evidence="1">Secreted</location>
    </subcellularLocation>
</comment>
<keyword evidence="8" id="KW-1185">Reference proteome</keyword>
<evidence type="ECO:0000313" key="8">
    <source>
        <dbReference type="Proteomes" id="UP001292094"/>
    </source>
</evidence>
<evidence type="ECO:0000313" key="7">
    <source>
        <dbReference type="EMBL" id="KAK4321254.1"/>
    </source>
</evidence>
<evidence type="ECO:0000256" key="5">
    <source>
        <dbReference type="PROSITE-ProRule" id="PRU00500"/>
    </source>
</evidence>
<evidence type="ECO:0000256" key="4">
    <source>
        <dbReference type="ARBA" id="ARBA00023157"/>
    </source>
</evidence>
<dbReference type="AlphaFoldDB" id="A0AAE1Q7I2"/>
<evidence type="ECO:0000259" key="6">
    <source>
        <dbReference type="PROSITE" id="PS51162"/>
    </source>
</evidence>
<dbReference type="GO" id="GO:0035592">
    <property type="term" value="P:establishment of protein localization to extracellular region"/>
    <property type="evidence" value="ECO:0007669"/>
    <property type="project" value="TreeGrafter"/>
</dbReference>
<dbReference type="PANTHER" id="PTHR12352">
    <property type="entry name" value="SECRETED MODULAR CALCIUM-BINDING PROTEIN"/>
    <property type="match status" value="1"/>
</dbReference>
<dbReference type="SUPFAM" id="SSF57610">
    <property type="entry name" value="Thyroglobulin type-1 domain"/>
    <property type="match status" value="1"/>
</dbReference>
<dbReference type="GO" id="GO:0005615">
    <property type="term" value="C:extracellular space"/>
    <property type="evidence" value="ECO:0007669"/>
    <property type="project" value="TreeGrafter"/>
</dbReference>
<comment type="caution">
    <text evidence="7">The sequence shown here is derived from an EMBL/GenBank/DDBJ whole genome shotgun (WGS) entry which is preliminary data.</text>
</comment>
<evidence type="ECO:0000256" key="2">
    <source>
        <dbReference type="ARBA" id="ARBA00022525"/>
    </source>
</evidence>
<sequence>MEVVGYDGVGGNRVVLEVVGYDGVGGNGVVLKVVEYDGGGGNGVVLEVVEDIFLSAREWCKCFDKSERPCAALRKASKGLIGGYIPECDSEGYYQPTQCHTGAGVCWCVDRHGVELPSTRTRNTPNCDAIVNNVEGDDEDGDDDMDIVEGSADMPLDI</sequence>
<evidence type="ECO:0000256" key="1">
    <source>
        <dbReference type="ARBA" id="ARBA00004613"/>
    </source>
</evidence>
<evidence type="ECO:0000256" key="3">
    <source>
        <dbReference type="ARBA" id="ARBA00022737"/>
    </source>
</evidence>
<keyword evidence="3" id="KW-0677">Repeat</keyword>
<gene>
    <name evidence="7" type="ORF">Pmani_007927</name>
</gene>
<dbReference type="InterPro" id="IPR036857">
    <property type="entry name" value="Thyroglobulin_1_sf"/>
</dbReference>
<dbReference type="Gene3D" id="4.10.800.10">
    <property type="entry name" value="Thyroglobulin type-1"/>
    <property type="match status" value="1"/>
</dbReference>
<dbReference type="EMBL" id="JAWZYT010000604">
    <property type="protein sequence ID" value="KAK4321254.1"/>
    <property type="molecule type" value="Genomic_DNA"/>
</dbReference>
<dbReference type="InterPro" id="IPR000716">
    <property type="entry name" value="Thyroglobulin_1"/>
</dbReference>
<proteinExistence type="predicted"/>
<dbReference type="CDD" id="cd00191">
    <property type="entry name" value="TY"/>
    <property type="match status" value="1"/>
</dbReference>
<keyword evidence="2" id="KW-0964">Secreted</keyword>
<dbReference type="Proteomes" id="UP001292094">
    <property type="component" value="Unassembled WGS sequence"/>
</dbReference>